<dbReference type="GO" id="GO:0006629">
    <property type="term" value="P:lipid metabolic process"/>
    <property type="evidence" value="ECO:0007669"/>
    <property type="project" value="UniProtKB-KW"/>
</dbReference>
<feature type="transmembrane region" description="Helical" evidence="9">
    <location>
        <begin position="266"/>
        <end position="287"/>
    </location>
</feature>
<keyword evidence="8" id="KW-0012">Acyltransferase</keyword>
<evidence type="ECO:0000256" key="8">
    <source>
        <dbReference type="ARBA" id="ARBA00023315"/>
    </source>
</evidence>
<evidence type="ECO:0000259" key="10">
    <source>
        <dbReference type="Pfam" id="PF13813"/>
    </source>
</evidence>
<organism evidence="11 12">
    <name type="scientific">Populus alba x Populus x berolinensis</name>
    <dbReference type="NCBI Taxonomy" id="444605"/>
    <lineage>
        <taxon>Eukaryota</taxon>
        <taxon>Viridiplantae</taxon>
        <taxon>Streptophyta</taxon>
        <taxon>Embryophyta</taxon>
        <taxon>Tracheophyta</taxon>
        <taxon>Spermatophyta</taxon>
        <taxon>Magnoliopsida</taxon>
        <taxon>eudicotyledons</taxon>
        <taxon>Gunneridae</taxon>
        <taxon>Pentapetalae</taxon>
        <taxon>rosids</taxon>
        <taxon>fabids</taxon>
        <taxon>Malpighiales</taxon>
        <taxon>Salicaceae</taxon>
        <taxon>Saliceae</taxon>
        <taxon>Populus</taxon>
    </lineage>
</organism>
<reference evidence="11" key="1">
    <citation type="journal article" date="2023" name="Mol. Ecol. Resour.">
        <title>Chromosome-level genome assembly of a triploid poplar Populus alba 'Berolinensis'.</title>
        <authorList>
            <person name="Chen S."/>
            <person name="Yu Y."/>
            <person name="Wang X."/>
            <person name="Wang S."/>
            <person name="Zhang T."/>
            <person name="Zhou Y."/>
            <person name="He R."/>
            <person name="Meng N."/>
            <person name="Wang Y."/>
            <person name="Liu W."/>
            <person name="Liu Z."/>
            <person name="Liu J."/>
            <person name="Guo Q."/>
            <person name="Huang H."/>
            <person name="Sederoff R.R."/>
            <person name="Wang G."/>
            <person name="Qu G."/>
            <person name="Chen S."/>
        </authorList>
    </citation>
    <scope>NUCLEOTIDE SEQUENCE</scope>
    <source>
        <strain evidence="11">SC-2020</strain>
    </source>
</reference>
<evidence type="ECO:0000256" key="9">
    <source>
        <dbReference type="SAM" id="Phobius"/>
    </source>
</evidence>
<dbReference type="GO" id="GO:0008374">
    <property type="term" value="F:O-acyltransferase activity"/>
    <property type="evidence" value="ECO:0007669"/>
    <property type="project" value="InterPro"/>
</dbReference>
<feature type="transmembrane region" description="Helical" evidence="9">
    <location>
        <begin position="34"/>
        <end position="54"/>
    </location>
</feature>
<protein>
    <submittedName>
        <fullName evidence="11">Acyl-CoA--sterol O-acyltransferase 1-like</fullName>
    </submittedName>
</protein>
<evidence type="ECO:0000313" key="12">
    <source>
        <dbReference type="Proteomes" id="UP001164929"/>
    </source>
</evidence>
<evidence type="ECO:0000256" key="6">
    <source>
        <dbReference type="ARBA" id="ARBA00023098"/>
    </source>
</evidence>
<feature type="transmembrane region" description="Helical" evidence="9">
    <location>
        <begin position="6"/>
        <end position="22"/>
    </location>
</feature>
<evidence type="ECO:0000256" key="1">
    <source>
        <dbReference type="ARBA" id="ARBA00004141"/>
    </source>
</evidence>
<evidence type="ECO:0000256" key="4">
    <source>
        <dbReference type="ARBA" id="ARBA00022692"/>
    </source>
</evidence>
<keyword evidence="4 9" id="KW-0812">Transmembrane</keyword>
<name>A0AAD6QK65_9ROSI</name>
<keyword evidence="5 9" id="KW-1133">Transmembrane helix</keyword>
<evidence type="ECO:0000313" key="11">
    <source>
        <dbReference type="EMBL" id="KAJ6991912.1"/>
    </source>
</evidence>
<evidence type="ECO:0000256" key="7">
    <source>
        <dbReference type="ARBA" id="ARBA00023136"/>
    </source>
</evidence>
<evidence type="ECO:0000256" key="3">
    <source>
        <dbReference type="ARBA" id="ARBA00022679"/>
    </source>
</evidence>
<keyword evidence="7 9" id="KW-0472">Membrane</keyword>
<keyword evidence="12" id="KW-1185">Reference proteome</keyword>
<sequence length="554" mass="62721">MGGGLPNFLMVWMLVLALLCYCHKIGKFIDKGTARLFAILPVICIFLVLPLYISVFNLRALSSFFLSWLANFKLLLFALDQGPLSPQPPLSLPHFIALACLPIKIQQNPPPNLSPHSRELVNVNDNQDLEKLVNVEDNDTDTPSQEVPRKGLSRPLRYFIKFLLLVLFGYMYTKEEYIHSKIILLVYVIHIYIGLEFILAMVGAVARAFLGIELEPQFDEPYLASSLQDFWGKRWNLMVTSVLHPAVFNPVRSIFSRFMTKKWTPLPAAIASFLVSGIMHELIFYHIGRRKPTWEVTCFFLLHGVCLTIEIAIKRELNCSWGLPRVVAAPLVVGFVVATAIWLFMPTVVRCKIDVEARMEIIDFINFVKGAYIYLKNVFRLWWLLPCGCPCRRWDDARLTLRQAWRSWHEAPAAAQWATAVEALARYINEVLELIFLSINDGSPKVSASRKDPSRSSLSLPHFIVFACFAIKTRQDPAPIILPYDQELVNVAESQDLGKLMNVETQSREIPLKGLKSPLNVYALKVVAAPLVRSGVCGGYCHVVVHANRGTLED</sequence>
<proteinExistence type="inferred from homology"/>
<comment type="subcellular location">
    <subcellularLocation>
        <location evidence="1">Membrane</location>
        <topology evidence="1">Multi-pass membrane protein</topology>
    </subcellularLocation>
</comment>
<dbReference type="PANTHER" id="PTHR31595">
    <property type="entry name" value="LONG-CHAIN-ALCOHOL O-FATTY-ACYLTRANSFERASE 3-RELATED"/>
    <property type="match status" value="1"/>
</dbReference>
<feature type="transmembrane region" description="Helical" evidence="9">
    <location>
        <begin position="325"/>
        <end position="345"/>
    </location>
</feature>
<evidence type="ECO:0000256" key="2">
    <source>
        <dbReference type="ARBA" id="ARBA00007282"/>
    </source>
</evidence>
<keyword evidence="3" id="KW-0808">Transferase</keyword>
<dbReference type="GO" id="GO:0016020">
    <property type="term" value="C:membrane"/>
    <property type="evidence" value="ECO:0007669"/>
    <property type="project" value="UniProtKB-SubCell"/>
</dbReference>
<dbReference type="PANTHER" id="PTHR31595:SF38">
    <property type="entry name" value="MBOAT (MEMBRANE BOUND O-ACYL TRANSFERASE) FAMILY PROTEIN"/>
    <property type="match status" value="1"/>
</dbReference>
<comment type="similarity">
    <text evidence="2">Belongs to the wax synthase family.</text>
</comment>
<feature type="transmembrane region" description="Helical" evidence="9">
    <location>
        <begin position="293"/>
        <end position="313"/>
    </location>
</feature>
<dbReference type="InterPro" id="IPR032805">
    <property type="entry name" value="Wax_synthase_dom"/>
</dbReference>
<feature type="transmembrane region" description="Helical" evidence="9">
    <location>
        <begin position="184"/>
        <end position="210"/>
    </location>
</feature>
<comment type="caution">
    <text evidence="11">The sequence shown here is derived from an EMBL/GenBank/DDBJ whole genome shotgun (WGS) entry which is preliminary data.</text>
</comment>
<dbReference type="AlphaFoldDB" id="A0AAD6QK65"/>
<gene>
    <name evidence="11" type="ORF">NC653_015302</name>
</gene>
<feature type="transmembrane region" description="Helical" evidence="9">
    <location>
        <begin position="155"/>
        <end position="172"/>
    </location>
</feature>
<accession>A0AAD6QK65</accession>
<dbReference type="InterPro" id="IPR044851">
    <property type="entry name" value="Wax_synthase"/>
</dbReference>
<dbReference type="Pfam" id="PF13813">
    <property type="entry name" value="MBOAT_2"/>
    <property type="match status" value="1"/>
</dbReference>
<evidence type="ECO:0000256" key="5">
    <source>
        <dbReference type="ARBA" id="ARBA00022989"/>
    </source>
</evidence>
<feature type="domain" description="Wax synthase" evidence="10">
    <location>
        <begin position="215"/>
        <end position="301"/>
    </location>
</feature>
<dbReference type="EMBL" id="JAQIZT010000006">
    <property type="protein sequence ID" value="KAJ6991912.1"/>
    <property type="molecule type" value="Genomic_DNA"/>
</dbReference>
<dbReference type="Proteomes" id="UP001164929">
    <property type="component" value="Chromosome 6"/>
</dbReference>
<keyword evidence="6" id="KW-0443">Lipid metabolism</keyword>